<evidence type="ECO:0000313" key="2">
    <source>
        <dbReference type="Proteomes" id="UP001209878"/>
    </source>
</evidence>
<sequence length="316" mass="35635">MASGGEGEKQLEVTQLQSRGNPYQDGINSYLVKATYYWKQIANNDFSVCIVVPERSVLMKSNFKKKAKNFVYHRLDIRHKVALCSIRKTKLATRESSVVKFTGAAFVDPNKYFNIKEEESIVNKYEDFMSGKAVAGNNIKDGVRQSVALSEDLDAVWKSHGGSFWRYIGFITGVMRMYPGTIFATNYDHTIRRWYQSALAHRDVTVLTPPYIDTLGNGIVLSLCRALYRSRETRTHSPKDTVVGVIAMDFKLANIKEMLAKLFPSCASSNTSDFALPCTPVEEHVTYPSPAKNETSWAAHFPSCYMTDCAEITIER</sequence>
<dbReference type="InterPro" id="IPR029151">
    <property type="entry name" value="Sensor-like_sf"/>
</dbReference>
<dbReference type="PANTHER" id="PTHR10166">
    <property type="entry name" value="VOLTAGE-DEPENDENT CALCIUM CHANNEL SUBUNIT ALPHA-2/DELTA-RELATED"/>
    <property type="match status" value="1"/>
</dbReference>
<dbReference type="GO" id="GO:0005891">
    <property type="term" value="C:voltage-gated calcium channel complex"/>
    <property type="evidence" value="ECO:0007669"/>
    <property type="project" value="TreeGrafter"/>
</dbReference>
<keyword evidence="2" id="KW-1185">Reference proteome</keyword>
<comment type="caution">
    <text evidence="1">The sequence shown here is derived from an EMBL/GenBank/DDBJ whole genome shotgun (WGS) entry which is preliminary data.</text>
</comment>
<dbReference type="Gene3D" id="3.30.450.20">
    <property type="entry name" value="PAS domain"/>
    <property type="match status" value="1"/>
</dbReference>
<accession>A0AAD9JK28</accession>
<organism evidence="1 2">
    <name type="scientific">Ridgeia piscesae</name>
    <name type="common">Tubeworm</name>
    <dbReference type="NCBI Taxonomy" id="27915"/>
    <lineage>
        <taxon>Eukaryota</taxon>
        <taxon>Metazoa</taxon>
        <taxon>Spiralia</taxon>
        <taxon>Lophotrochozoa</taxon>
        <taxon>Annelida</taxon>
        <taxon>Polychaeta</taxon>
        <taxon>Sedentaria</taxon>
        <taxon>Canalipalpata</taxon>
        <taxon>Sabellida</taxon>
        <taxon>Siboglinidae</taxon>
        <taxon>Ridgeia</taxon>
    </lineage>
</organism>
<reference evidence="1" key="1">
    <citation type="journal article" date="2023" name="Mol. Biol. Evol.">
        <title>Third-Generation Sequencing Reveals the Adaptive Role of the Epigenome in Three Deep-Sea Polychaetes.</title>
        <authorList>
            <person name="Perez M."/>
            <person name="Aroh O."/>
            <person name="Sun Y."/>
            <person name="Lan Y."/>
            <person name="Juniper S.K."/>
            <person name="Young C.R."/>
            <person name="Angers B."/>
            <person name="Qian P.Y."/>
        </authorList>
    </citation>
    <scope>NUCLEOTIDE SEQUENCE</scope>
    <source>
        <strain evidence="1">R07B-5</strain>
    </source>
</reference>
<protein>
    <submittedName>
        <fullName evidence="1">Uncharacterized protein</fullName>
    </submittedName>
</protein>
<dbReference type="AlphaFoldDB" id="A0AAD9JK28"/>
<proteinExistence type="predicted"/>
<dbReference type="SUPFAM" id="SSF103190">
    <property type="entry name" value="Sensory domain-like"/>
    <property type="match status" value="1"/>
</dbReference>
<dbReference type="PANTHER" id="PTHR10166:SF66">
    <property type="entry name" value="VWFA AND CACHE DOMAIN-CONTAINING PROTEIN CG16868"/>
    <property type="match status" value="1"/>
</dbReference>
<dbReference type="GO" id="GO:0005245">
    <property type="term" value="F:voltage-gated calcium channel activity"/>
    <property type="evidence" value="ECO:0007669"/>
    <property type="project" value="TreeGrafter"/>
</dbReference>
<dbReference type="InterPro" id="IPR051173">
    <property type="entry name" value="Ca_channel_alpha-2/delta"/>
</dbReference>
<gene>
    <name evidence="1" type="ORF">NP493_2179g00004</name>
</gene>
<name>A0AAD9JK28_RIDPI</name>
<dbReference type="EMBL" id="JAODUO010002178">
    <property type="protein sequence ID" value="KAK2154484.1"/>
    <property type="molecule type" value="Genomic_DNA"/>
</dbReference>
<dbReference type="Proteomes" id="UP001209878">
    <property type="component" value="Unassembled WGS sequence"/>
</dbReference>
<evidence type="ECO:0000313" key="1">
    <source>
        <dbReference type="EMBL" id="KAK2154484.1"/>
    </source>
</evidence>